<keyword evidence="2" id="KW-1185">Reference proteome</keyword>
<gene>
    <name evidence="1" type="ORF">CERZMDRAFT_102248</name>
</gene>
<reference evidence="1" key="1">
    <citation type="journal article" date="2020" name="Stud. Mycol.">
        <title>101 Dothideomycetes genomes: a test case for predicting lifestyles and emergence of pathogens.</title>
        <authorList>
            <person name="Haridas S."/>
            <person name="Albert R."/>
            <person name="Binder M."/>
            <person name="Bloem J."/>
            <person name="Labutti K."/>
            <person name="Salamov A."/>
            <person name="Andreopoulos B."/>
            <person name="Baker S."/>
            <person name="Barry K."/>
            <person name="Bills G."/>
            <person name="Bluhm B."/>
            <person name="Cannon C."/>
            <person name="Castanera R."/>
            <person name="Culley D."/>
            <person name="Daum C."/>
            <person name="Ezra D."/>
            <person name="Gonzalez J."/>
            <person name="Henrissat B."/>
            <person name="Kuo A."/>
            <person name="Liang C."/>
            <person name="Lipzen A."/>
            <person name="Lutzoni F."/>
            <person name="Magnuson J."/>
            <person name="Mondo S."/>
            <person name="Nolan M."/>
            <person name="Ohm R."/>
            <person name="Pangilinan J."/>
            <person name="Park H.-J."/>
            <person name="Ramirez L."/>
            <person name="Alfaro M."/>
            <person name="Sun H."/>
            <person name="Tritt A."/>
            <person name="Yoshinaga Y."/>
            <person name="Zwiers L.-H."/>
            <person name="Turgeon B."/>
            <person name="Goodwin S."/>
            <person name="Spatafora J."/>
            <person name="Crous P."/>
            <person name="Grigoriev I."/>
        </authorList>
    </citation>
    <scope>NUCLEOTIDE SEQUENCE</scope>
    <source>
        <strain evidence="1">SCOH1-5</strain>
    </source>
</reference>
<proteinExistence type="predicted"/>
<evidence type="ECO:0000313" key="1">
    <source>
        <dbReference type="EMBL" id="KAF2207566.1"/>
    </source>
</evidence>
<organism evidence="1 2">
    <name type="scientific">Cercospora zeae-maydis SCOH1-5</name>
    <dbReference type="NCBI Taxonomy" id="717836"/>
    <lineage>
        <taxon>Eukaryota</taxon>
        <taxon>Fungi</taxon>
        <taxon>Dikarya</taxon>
        <taxon>Ascomycota</taxon>
        <taxon>Pezizomycotina</taxon>
        <taxon>Dothideomycetes</taxon>
        <taxon>Dothideomycetidae</taxon>
        <taxon>Mycosphaerellales</taxon>
        <taxon>Mycosphaerellaceae</taxon>
        <taxon>Cercospora</taxon>
    </lineage>
</organism>
<name>A0A6A6F1E9_9PEZI</name>
<dbReference type="AlphaFoldDB" id="A0A6A6F1E9"/>
<accession>A0A6A6F1E9</accession>
<dbReference type="EMBL" id="ML992702">
    <property type="protein sequence ID" value="KAF2207566.1"/>
    <property type="molecule type" value="Genomic_DNA"/>
</dbReference>
<evidence type="ECO:0000313" key="2">
    <source>
        <dbReference type="Proteomes" id="UP000799539"/>
    </source>
</evidence>
<sequence>MGDNGPTHLDVPTRKPVLPLRHARSTPILNHENCSFAEPPHYEDLFYSAPYTEPDSPKAKHEPAVSEQEVIPDFDQQLNDLVLVTEAPHEGSECAPANHQTDPAKPLTKLSQFRLAAGTALNDAKHYAGGLISHPYEATKHYAILRHSLGVVYYRGLTTRATITIFSDGALPASRQLWLQKRGFSGKAGLALGVAMGSKSSWIDVTPVEEATIDQLPHADERAWQRDITKFLSKVKDDKALQNHRPIETLVVRIPFACQDGYFRIVLCDGKNVLCPSPVFRCASTSCDPSILRGASLRTLPLEIGIKAGAAFAGRAAAAASASHKVIAPTVKVARSATKLQVIDDVPMHRLGIRSEAMLERCADFGRGGVYIRR</sequence>
<protein>
    <submittedName>
        <fullName evidence="1">Uncharacterized protein</fullName>
    </submittedName>
</protein>
<dbReference type="OrthoDB" id="3632442at2759"/>
<dbReference type="Proteomes" id="UP000799539">
    <property type="component" value="Unassembled WGS sequence"/>
</dbReference>